<comment type="subcellular location">
    <subcellularLocation>
        <location evidence="1">Cell membrane</location>
        <topology evidence="1">Multi-pass membrane protein</topology>
    </subcellularLocation>
</comment>
<keyword evidence="11" id="KW-1185">Reference proteome</keyword>
<evidence type="ECO:0000256" key="3">
    <source>
        <dbReference type="ARBA" id="ARBA00022475"/>
    </source>
</evidence>
<dbReference type="Pfam" id="PF20730">
    <property type="entry name" value="YetF_N"/>
    <property type="match status" value="1"/>
</dbReference>
<evidence type="ECO:0000313" key="10">
    <source>
        <dbReference type="EMBL" id="MFB5680826.1"/>
    </source>
</evidence>
<gene>
    <name evidence="10" type="ORF">ACE3NQ_07890</name>
</gene>
<feature type="domain" description="YetF C-terminal" evidence="8">
    <location>
        <begin position="82"/>
        <end position="214"/>
    </location>
</feature>
<comment type="caution">
    <text evidence="10">The sequence shown here is derived from an EMBL/GenBank/DDBJ whole genome shotgun (WGS) entry which is preliminary data.</text>
</comment>
<dbReference type="Proteomes" id="UP001580407">
    <property type="component" value="Unassembled WGS sequence"/>
</dbReference>
<dbReference type="PANTHER" id="PTHR34582">
    <property type="entry name" value="UPF0702 TRANSMEMBRANE PROTEIN YCAP"/>
    <property type="match status" value="1"/>
</dbReference>
<evidence type="ECO:0000256" key="7">
    <source>
        <dbReference type="SAM" id="Coils"/>
    </source>
</evidence>
<keyword evidence="5" id="KW-1133">Transmembrane helix</keyword>
<dbReference type="InterPro" id="IPR048454">
    <property type="entry name" value="YetF_N"/>
</dbReference>
<dbReference type="Pfam" id="PF04239">
    <property type="entry name" value="DUF421"/>
    <property type="match status" value="1"/>
</dbReference>
<evidence type="ECO:0000259" key="9">
    <source>
        <dbReference type="Pfam" id="PF20730"/>
    </source>
</evidence>
<evidence type="ECO:0000256" key="4">
    <source>
        <dbReference type="ARBA" id="ARBA00022692"/>
    </source>
</evidence>
<evidence type="ECO:0000313" key="11">
    <source>
        <dbReference type="Proteomes" id="UP001580407"/>
    </source>
</evidence>
<proteinExistence type="inferred from homology"/>
<reference evidence="10 11" key="1">
    <citation type="submission" date="2024-09" db="EMBL/GenBank/DDBJ databases">
        <authorList>
            <person name="Ruan L."/>
        </authorList>
    </citation>
    <scope>NUCLEOTIDE SEQUENCE [LARGE SCALE GENOMIC DNA]</scope>
    <source>
        <strain evidence="10 11">D33</strain>
    </source>
</reference>
<evidence type="ECO:0000256" key="2">
    <source>
        <dbReference type="ARBA" id="ARBA00006448"/>
    </source>
</evidence>
<keyword evidence="6" id="KW-0472">Membrane</keyword>
<keyword evidence="4" id="KW-0812">Transmembrane</keyword>
<dbReference type="RefSeq" id="WP_375524625.1">
    <property type="nucleotide sequence ID" value="NZ_JBHILM010000007.1"/>
</dbReference>
<dbReference type="Gene3D" id="3.30.240.20">
    <property type="entry name" value="bsu07140 like domains"/>
    <property type="match status" value="2"/>
</dbReference>
<evidence type="ECO:0000256" key="1">
    <source>
        <dbReference type="ARBA" id="ARBA00004651"/>
    </source>
</evidence>
<keyword evidence="7" id="KW-0175">Coiled coil</keyword>
<sequence length="227" mass="26513">MDYGMIAFKLAISFAGLWVLTRFLGKKEISQLTPFDFVSSLVLSELVGNTIYQDDVHYPELLFALMLWAILSYVFEKITQYVKRLRGPLEGAPSILIRNGKVNLKELKRNRLDLEQLRMLLRQKDVFAVKEVAYAIFETNGSISILKKPQYDNVQRGDLKLEDKKPDYALRMLEDGQIDEENLRKIGKDINWLFAELHRMGYDDREQLAYVEWEEDEGLFVLEHEGE</sequence>
<dbReference type="PANTHER" id="PTHR34582:SF5">
    <property type="entry name" value="UPF0702 TRANSMEMBRANE PROTEIN YETF"/>
    <property type="match status" value="1"/>
</dbReference>
<comment type="similarity">
    <text evidence="2">Belongs to the UPF0702 family.</text>
</comment>
<keyword evidence="3" id="KW-1003">Cell membrane</keyword>
<name>A0ABV5B573_9BACL</name>
<feature type="domain" description="YetF-like N-terminal transmembrane" evidence="9">
    <location>
        <begin position="4"/>
        <end position="77"/>
    </location>
</feature>
<dbReference type="InterPro" id="IPR007353">
    <property type="entry name" value="DUF421"/>
</dbReference>
<feature type="coiled-coil region" evidence="7">
    <location>
        <begin position="97"/>
        <end position="124"/>
    </location>
</feature>
<dbReference type="InterPro" id="IPR023090">
    <property type="entry name" value="UPF0702_alpha/beta_dom_sf"/>
</dbReference>
<evidence type="ECO:0000256" key="5">
    <source>
        <dbReference type="ARBA" id="ARBA00022989"/>
    </source>
</evidence>
<dbReference type="EMBL" id="JBHILM010000007">
    <property type="protein sequence ID" value="MFB5680826.1"/>
    <property type="molecule type" value="Genomic_DNA"/>
</dbReference>
<evidence type="ECO:0000256" key="6">
    <source>
        <dbReference type="ARBA" id="ARBA00023136"/>
    </source>
</evidence>
<accession>A0ABV5B573</accession>
<evidence type="ECO:0000259" key="8">
    <source>
        <dbReference type="Pfam" id="PF04239"/>
    </source>
</evidence>
<protein>
    <submittedName>
        <fullName evidence="10">YetF domain-containing protein</fullName>
    </submittedName>
</protein>
<organism evidence="10 11">
    <name type="scientific">Paenibacillus terreus</name>
    <dbReference type="NCBI Taxonomy" id="1387834"/>
    <lineage>
        <taxon>Bacteria</taxon>
        <taxon>Bacillati</taxon>
        <taxon>Bacillota</taxon>
        <taxon>Bacilli</taxon>
        <taxon>Bacillales</taxon>
        <taxon>Paenibacillaceae</taxon>
        <taxon>Paenibacillus</taxon>
    </lineage>
</organism>